<dbReference type="InterPro" id="IPR003890">
    <property type="entry name" value="MIF4G-like_typ-3"/>
</dbReference>
<comment type="similarity">
    <text evidence="1">Belongs to the eukaryotic initiation factor 4G family.</text>
</comment>
<comment type="caution">
    <text evidence="7">The sequence shown here is derived from an EMBL/GenBank/DDBJ whole genome shotgun (WGS) entry which is preliminary data.</text>
</comment>
<dbReference type="GO" id="GO:0016281">
    <property type="term" value="C:eukaryotic translation initiation factor 4F complex"/>
    <property type="evidence" value="ECO:0007669"/>
    <property type="project" value="TreeGrafter"/>
</dbReference>
<gene>
    <name evidence="7" type="ORF">RGQ29_013030</name>
</gene>
<dbReference type="Gene3D" id="1.25.40.180">
    <property type="match status" value="2"/>
</dbReference>
<feature type="region of interest" description="Disordered" evidence="5">
    <location>
        <begin position="1"/>
        <end position="25"/>
    </location>
</feature>
<feature type="region of interest" description="Disordered" evidence="5">
    <location>
        <begin position="227"/>
        <end position="266"/>
    </location>
</feature>
<evidence type="ECO:0000313" key="7">
    <source>
        <dbReference type="EMBL" id="KAK4604801.1"/>
    </source>
</evidence>
<dbReference type="Proteomes" id="UP001324115">
    <property type="component" value="Unassembled WGS sequence"/>
</dbReference>
<evidence type="ECO:0000256" key="2">
    <source>
        <dbReference type="ARBA" id="ARBA00022540"/>
    </source>
</evidence>
<dbReference type="PROSITE" id="PS51366">
    <property type="entry name" value="MI"/>
    <property type="match status" value="1"/>
</dbReference>
<dbReference type="Pfam" id="PF02854">
    <property type="entry name" value="MIF4G"/>
    <property type="match status" value="1"/>
</dbReference>
<dbReference type="EMBL" id="JAXUIC010000002">
    <property type="protein sequence ID" value="KAK4604801.1"/>
    <property type="molecule type" value="Genomic_DNA"/>
</dbReference>
<evidence type="ECO:0000256" key="5">
    <source>
        <dbReference type="SAM" id="MobiDB-lite"/>
    </source>
</evidence>
<feature type="compositionally biased region" description="Polar residues" evidence="5">
    <location>
        <begin position="296"/>
        <end position="305"/>
    </location>
</feature>
<accession>A0AAN7G8L2</accession>
<name>A0AAN7G8L2_QUERU</name>
<dbReference type="InterPro" id="IPR036236">
    <property type="entry name" value="Znf_C2H2_sf"/>
</dbReference>
<keyword evidence="8" id="KW-1185">Reference proteome</keyword>
<dbReference type="InterPro" id="IPR013087">
    <property type="entry name" value="Znf_C2H2_type"/>
</dbReference>
<dbReference type="InterPro" id="IPR016024">
    <property type="entry name" value="ARM-type_fold"/>
</dbReference>
<keyword evidence="2" id="KW-0396">Initiation factor</keyword>
<feature type="compositionally biased region" description="Basic and acidic residues" evidence="5">
    <location>
        <begin position="1"/>
        <end position="12"/>
    </location>
</feature>
<dbReference type="InterPro" id="IPR003891">
    <property type="entry name" value="Initiation_fac_eIF4g_MI"/>
</dbReference>
<evidence type="ECO:0000256" key="4">
    <source>
        <dbReference type="ARBA" id="ARBA00022917"/>
    </source>
</evidence>
<reference evidence="7 8" key="1">
    <citation type="journal article" date="2023" name="G3 (Bethesda)">
        <title>A haplotype-resolved chromosome-scale genome for Quercus rubra L. provides insights into the genetics of adaptive traits for red oak species.</title>
        <authorList>
            <person name="Kapoor B."/>
            <person name="Jenkins J."/>
            <person name="Schmutz J."/>
            <person name="Zhebentyayeva T."/>
            <person name="Kuelheim C."/>
            <person name="Coggeshall M."/>
            <person name="Heim C."/>
            <person name="Lasky J.R."/>
            <person name="Leites L."/>
            <person name="Islam-Faridi N."/>
            <person name="Romero-Severson J."/>
            <person name="DeLeo V.L."/>
            <person name="Lucas S.M."/>
            <person name="Lazic D."/>
            <person name="Gailing O."/>
            <person name="Carlson J."/>
            <person name="Staton M."/>
        </authorList>
    </citation>
    <scope>NUCLEOTIDE SEQUENCE [LARGE SCALE GENOMIC DNA]</scope>
    <source>
        <strain evidence="7">Pseudo-F2</strain>
    </source>
</reference>
<feature type="region of interest" description="Disordered" evidence="5">
    <location>
        <begin position="173"/>
        <end position="199"/>
    </location>
</feature>
<feature type="domain" description="MI" evidence="6">
    <location>
        <begin position="593"/>
        <end position="715"/>
    </location>
</feature>
<evidence type="ECO:0000256" key="1">
    <source>
        <dbReference type="ARBA" id="ARBA00005775"/>
    </source>
</evidence>
<dbReference type="Gene3D" id="3.30.160.60">
    <property type="entry name" value="Classic Zinc Finger"/>
    <property type="match status" value="1"/>
</dbReference>
<dbReference type="PANTHER" id="PTHR23253:SF53">
    <property type="entry name" value="EUKARYOTIC TRANSLATION INITIATION FACTOR ISOFORM 4G-1"/>
    <property type="match status" value="1"/>
</dbReference>
<dbReference type="Pfam" id="PF02847">
    <property type="entry name" value="MA3"/>
    <property type="match status" value="1"/>
</dbReference>
<feature type="compositionally biased region" description="Low complexity" evidence="5">
    <location>
        <begin position="245"/>
        <end position="260"/>
    </location>
</feature>
<dbReference type="GO" id="GO:0003729">
    <property type="term" value="F:mRNA binding"/>
    <property type="evidence" value="ECO:0007669"/>
    <property type="project" value="TreeGrafter"/>
</dbReference>
<evidence type="ECO:0000313" key="8">
    <source>
        <dbReference type="Proteomes" id="UP001324115"/>
    </source>
</evidence>
<dbReference type="PANTHER" id="PTHR23253">
    <property type="entry name" value="EUKARYOTIC TRANSLATION INITIATION FACTOR 4 GAMMA"/>
    <property type="match status" value="1"/>
</dbReference>
<feature type="region of interest" description="Disordered" evidence="5">
    <location>
        <begin position="285"/>
        <end position="307"/>
    </location>
</feature>
<keyword evidence="3" id="KW-0810">Translation regulation</keyword>
<dbReference type="AlphaFoldDB" id="A0AAN7G8L2"/>
<dbReference type="Pfam" id="PF12874">
    <property type="entry name" value="zf-met"/>
    <property type="match status" value="1"/>
</dbReference>
<evidence type="ECO:0000256" key="3">
    <source>
        <dbReference type="ARBA" id="ARBA00022845"/>
    </source>
</evidence>
<proteinExistence type="inferred from homology"/>
<organism evidence="7 8">
    <name type="scientific">Quercus rubra</name>
    <name type="common">Northern red oak</name>
    <name type="synonym">Quercus borealis</name>
    <dbReference type="NCBI Taxonomy" id="3512"/>
    <lineage>
        <taxon>Eukaryota</taxon>
        <taxon>Viridiplantae</taxon>
        <taxon>Streptophyta</taxon>
        <taxon>Embryophyta</taxon>
        <taxon>Tracheophyta</taxon>
        <taxon>Spermatophyta</taxon>
        <taxon>Magnoliopsida</taxon>
        <taxon>eudicotyledons</taxon>
        <taxon>Gunneridae</taxon>
        <taxon>Pentapetalae</taxon>
        <taxon>rosids</taxon>
        <taxon>fabids</taxon>
        <taxon>Fagales</taxon>
        <taxon>Fagaceae</taxon>
        <taxon>Quercus</taxon>
    </lineage>
</organism>
<sequence>MEFKYRAVDDRPPPPPLHPTAPSTSNYVSKQALRVSAGFSATSLRPNLEQIQNPNDTREAIVQRELEKARIREEIIAAEITRRRLLEVEVRRELMIEREMALRRLSAEGRISFEYGLSMHTFDGGFAFPSCISAFDMFPMLPQPRLPEAMPVDVRPPSETNKDKLIVLAKPTPNISGAKRKAETTSAGGTSELPPFGIKNRPKEEWSCAICQFSALSERALNEHLQGRKHKANEAGLRAQRRGRSISSTPSTKKSTMPSKQNPNNIREATTQQRELDMFPELVASDVKPHSDVTKNKTGGPQQKTDLPWSARRENLSENERILKTAADRILNKHTPAKFDRLQDHPVYSAINSAETLVGTVSLIYDKAVTEPAYCPMYALLCSDLNQKLPSFPSDEPDGRNITVTRVLMNKCQETFEGVDELTKEIRQMTAPEQTMGRRVRERMLKRRFLGNIQLIGELMKQKIMVKRIVHNVVQELLGPADSKFQPNEENVEALCQLLITVGKQFDESPTSRCKNDEYFGQLNDMSTSTQLAPLLRFMIRDLLDLRANNWVARPKEVKAKNITEKYSESQNLGDNSPGGFLPMTKTTARLNNLQRKTVSLVEEYFIVRLLDEALKCVKELNSPAYHPEVVKEAISLGLEKSPPCAEPVVKLLEYLFAEKVLVDGDIELGCLLYGSMLDDVSLDVPKAPNGFGEIIGKLVLAGVLDFTVVNKVVMKVEDERLRKTISGAAVRIANSTPGQSVWELQASDDE</sequence>
<keyword evidence="4" id="KW-0648">Protein biosynthesis</keyword>
<dbReference type="SUPFAM" id="SSF57667">
    <property type="entry name" value="beta-beta-alpha zinc fingers"/>
    <property type="match status" value="1"/>
</dbReference>
<evidence type="ECO:0000259" key="6">
    <source>
        <dbReference type="PROSITE" id="PS51366"/>
    </source>
</evidence>
<dbReference type="SMART" id="SM00544">
    <property type="entry name" value="MA3"/>
    <property type="match status" value="1"/>
</dbReference>
<dbReference type="SMART" id="SM00543">
    <property type="entry name" value="MIF4G"/>
    <property type="match status" value="1"/>
</dbReference>
<protein>
    <recommendedName>
        <fullName evidence="6">MI domain-containing protein</fullName>
    </recommendedName>
</protein>
<dbReference type="SUPFAM" id="SSF48371">
    <property type="entry name" value="ARM repeat"/>
    <property type="match status" value="2"/>
</dbReference>
<dbReference type="GO" id="GO:0006417">
    <property type="term" value="P:regulation of translation"/>
    <property type="evidence" value="ECO:0007669"/>
    <property type="project" value="UniProtKB-KW"/>
</dbReference>
<dbReference type="GO" id="GO:0003743">
    <property type="term" value="F:translation initiation factor activity"/>
    <property type="evidence" value="ECO:0007669"/>
    <property type="project" value="UniProtKB-KW"/>
</dbReference>